<evidence type="ECO:0000313" key="6">
    <source>
        <dbReference type="Proteomes" id="UP000248039"/>
    </source>
</evidence>
<evidence type="ECO:0000256" key="2">
    <source>
        <dbReference type="ARBA" id="ARBA00023125"/>
    </source>
</evidence>
<keyword evidence="1" id="KW-0805">Transcription regulation</keyword>
<dbReference type="PRINTS" id="PR00035">
    <property type="entry name" value="HTHGNTR"/>
</dbReference>
<sequence length="93" mass="10294">MDRLGTVTETPIDHGSPEPPYRQIAAALIREIESGALAVGRPVPSQPTLVTRYGVARATVQNAMRYLQEQGYVYTVPKRGTYVADRSKHQQPD</sequence>
<gene>
    <name evidence="5" type="ORF">C7C46_16075</name>
</gene>
<evidence type="ECO:0000259" key="4">
    <source>
        <dbReference type="PROSITE" id="PS50949"/>
    </source>
</evidence>
<evidence type="ECO:0000256" key="3">
    <source>
        <dbReference type="ARBA" id="ARBA00023163"/>
    </source>
</evidence>
<dbReference type="InterPro" id="IPR036388">
    <property type="entry name" value="WH-like_DNA-bd_sf"/>
</dbReference>
<dbReference type="SMART" id="SM00345">
    <property type="entry name" value="HTH_GNTR"/>
    <property type="match status" value="1"/>
</dbReference>
<protein>
    <submittedName>
        <fullName evidence="5">GntR family transcriptional regulator</fullName>
    </submittedName>
</protein>
<dbReference type="CDD" id="cd07377">
    <property type="entry name" value="WHTH_GntR"/>
    <property type="match status" value="1"/>
</dbReference>
<dbReference type="InterPro" id="IPR000524">
    <property type="entry name" value="Tscrpt_reg_HTH_GntR"/>
</dbReference>
<comment type="caution">
    <text evidence="5">The sequence shown here is derived from an EMBL/GenBank/DDBJ whole genome shotgun (WGS) entry which is preliminary data.</text>
</comment>
<dbReference type="SUPFAM" id="SSF46785">
    <property type="entry name" value="Winged helix' DNA-binding domain"/>
    <property type="match status" value="1"/>
</dbReference>
<dbReference type="RefSeq" id="WP_110670189.1">
    <property type="nucleotide sequence ID" value="NZ_PYBW01000049.1"/>
</dbReference>
<feature type="domain" description="HTH gntR-type" evidence="4">
    <location>
        <begin position="18"/>
        <end position="86"/>
    </location>
</feature>
<dbReference type="PANTHER" id="PTHR44846">
    <property type="entry name" value="MANNOSYL-D-GLYCERATE TRANSPORT/METABOLISM SYSTEM REPRESSOR MNGR-RELATED"/>
    <property type="match status" value="1"/>
</dbReference>
<dbReference type="GO" id="GO:0045892">
    <property type="term" value="P:negative regulation of DNA-templated transcription"/>
    <property type="evidence" value="ECO:0007669"/>
    <property type="project" value="TreeGrafter"/>
</dbReference>
<dbReference type="InterPro" id="IPR036390">
    <property type="entry name" value="WH_DNA-bd_sf"/>
</dbReference>
<dbReference type="AlphaFoldDB" id="A0A2V4N3K3"/>
<dbReference type="GO" id="GO:0003677">
    <property type="term" value="F:DNA binding"/>
    <property type="evidence" value="ECO:0007669"/>
    <property type="project" value="UniProtKB-KW"/>
</dbReference>
<accession>A0A2V4N3K3</accession>
<organism evidence="5 6">
    <name type="scientific">Streptomyces tateyamensis</name>
    <dbReference type="NCBI Taxonomy" id="565073"/>
    <lineage>
        <taxon>Bacteria</taxon>
        <taxon>Bacillati</taxon>
        <taxon>Actinomycetota</taxon>
        <taxon>Actinomycetes</taxon>
        <taxon>Kitasatosporales</taxon>
        <taxon>Streptomycetaceae</taxon>
        <taxon>Streptomyces</taxon>
    </lineage>
</organism>
<reference evidence="5 6" key="1">
    <citation type="submission" date="2018-03" db="EMBL/GenBank/DDBJ databases">
        <title>Bioinformatic expansion and discovery of thiopeptide antibiotics.</title>
        <authorList>
            <person name="Schwalen C.J."/>
            <person name="Hudson G.A."/>
            <person name="Mitchell D.A."/>
        </authorList>
    </citation>
    <scope>NUCLEOTIDE SEQUENCE [LARGE SCALE GENOMIC DNA]</scope>
    <source>
        <strain evidence="5 6">ATCC 21389</strain>
    </source>
</reference>
<evidence type="ECO:0000256" key="1">
    <source>
        <dbReference type="ARBA" id="ARBA00023015"/>
    </source>
</evidence>
<keyword evidence="2" id="KW-0238">DNA-binding</keyword>
<dbReference type="PROSITE" id="PS50949">
    <property type="entry name" value="HTH_GNTR"/>
    <property type="match status" value="1"/>
</dbReference>
<dbReference type="EMBL" id="PYBW01000049">
    <property type="protein sequence ID" value="PYC78615.1"/>
    <property type="molecule type" value="Genomic_DNA"/>
</dbReference>
<dbReference type="GO" id="GO:0003700">
    <property type="term" value="F:DNA-binding transcription factor activity"/>
    <property type="evidence" value="ECO:0007669"/>
    <property type="project" value="InterPro"/>
</dbReference>
<dbReference type="PANTHER" id="PTHR44846:SF17">
    <property type="entry name" value="GNTR-FAMILY TRANSCRIPTIONAL REGULATOR"/>
    <property type="match status" value="1"/>
</dbReference>
<dbReference type="OrthoDB" id="4338617at2"/>
<dbReference type="InterPro" id="IPR050679">
    <property type="entry name" value="Bact_HTH_transcr_reg"/>
</dbReference>
<name>A0A2V4N3K3_9ACTN</name>
<evidence type="ECO:0000313" key="5">
    <source>
        <dbReference type="EMBL" id="PYC78615.1"/>
    </source>
</evidence>
<keyword evidence="3" id="KW-0804">Transcription</keyword>
<dbReference type="Pfam" id="PF00392">
    <property type="entry name" value="GntR"/>
    <property type="match status" value="1"/>
</dbReference>
<proteinExistence type="predicted"/>
<dbReference type="Gene3D" id="1.10.10.10">
    <property type="entry name" value="Winged helix-like DNA-binding domain superfamily/Winged helix DNA-binding domain"/>
    <property type="match status" value="1"/>
</dbReference>
<dbReference type="Proteomes" id="UP000248039">
    <property type="component" value="Unassembled WGS sequence"/>
</dbReference>
<keyword evidence="6" id="KW-1185">Reference proteome</keyword>